<name>A0ABP8MLS3_9BACT</name>
<organism evidence="1 2">
    <name type="scientific">Rurimicrobium arvi</name>
    <dbReference type="NCBI Taxonomy" id="2049916"/>
    <lineage>
        <taxon>Bacteria</taxon>
        <taxon>Pseudomonadati</taxon>
        <taxon>Bacteroidota</taxon>
        <taxon>Chitinophagia</taxon>
        <taxon>Chitinophagales</taxon>
        <taxon>Chitinophagaceae</taxon>
        <taxon>Rurimicrobium</taxon>
    </lineage>
</organism>
<evidence type="ECO:0000313" key="1">
    <source>
        <dbReference type="EMBL" id="GAA4451116.1"/>
    </source>
</evidence>
<protein>
    <submittedName>
        <fullName evidence="1">Uncharacterized protein</fullName>
    </submittedName>
</protein>
<keyword evidence="2" id="KW-1185">Reference proteome</keyword>
<gene>
    <name evidence="1" type="ORF">GCM10023092_08190</name>
</gene>
<accession>A0ABP8MLS3</accession>
<dbReference type="EMBL" id="BAABEZ010000004">
    <property type="protein sequence ID" value="GAA4451116.1"/>
    <property type="molecule type" value="Genomic_DNA"/>
</dbReference>
<sequence length="53" mass="6084">MRQEETMIFRTFFSMRNVVTGTVYVRATRIEPYPGLIAATADRVTDRLGSFNP</sequence>
<proteinExistence type="predicted"/>
<comment type="caution">
    <text evidence="1">The sequence shown here is derived from an EMBL/GenBank/DDBJ whole genome shotgun (WGS) entry which is preliminary data.</text>
</comment>
<evidence type="ECO:0000313" key="2">
    <source>
        <dbReference type="Proteomes" id="UP001501410"/>
    </source>
</evidence>
<reference evidence="2" key="1">
    <citation type="journal article" date="2019" name="Int. J. Syst. Evol. Microbiol.">
        <title>The Global Catalogue of Microorganisms (GCM) 10K type strain sequencing project: providing services to taxonomists for standard genome sequencing and annotation.</title>
        <authorList>
            <consortium name="The Broad Institute Genomics Platform"/>
            <consortium name="The Broad Institute Genome Sequencing Center for Infectious Disease"/>
            <person name="Wu L."/>
            <person name="Ma J."/>
        </authorList>
    </citation>
    <scope>NUCLEOTIDE SEQUENCE [LARGE SCALE GENOMIC DNA]</scope>
    <source>
        <strain evidence="2">JCM 31921</strain>
    </source>
</reference>
<dbReference type="Proteomes" id="UP001501410">
    <property type="component" value="Unassembled WGS sequence"/>
</dbReference>